<accession>Q2SQZ2</accession>
<dbReference type="PANTHER" id="PTHR37816">
    <property type="entry name" value="YALI0E33011P"/>
    <property type="match status" value="1"/>
</dbReference>
<dbReference type="InterPro" id="IPR027417">
    <property type="entry name" value="P-loop_NTPase"/>
</dbReference>
<evidence type="ECO:0008006" key="3">
    <source>
        <dbReference type="Google" id="ProtNLM"/>
    </source>
</evidence>
<dbReference type="Gene3D" id="3.40.50.300">
    <property type="entry name" value="P-loop containing nucleotide triphosphate hydrolases"/>
    <property type="match status" value="1"/>
</dbReference>
<dbReference type="InterPro" id="IPR052922">
    <property type="entry name" value="Cytidylate_Kinase-2"/>
</dbReference>
<dbReference type="STRING" id="349521.HCH_00009"/>
<evidence type="ECO:0000313" key="2">
    <source>
        <dbReference type="Proteomes" id="UP000000238"/>
    </source>
</evidence>
<organism evidence="1 2">
    <name type="scientific">Hahella chejuensis (strain KCTC 2396)</name>
    <dbReference type="NCBI Taxonomy" id="349521"/>
    <lineage>
        <taxon>Bacteria</taxon>
        <taxon>Pseudomonadati</taxon>
        <taxon>Pseudomonadota</taxon>
        <taxon>Gammaproteobacteria</taxon>
        <taxon>Oceanospirillales</taxon>
        <taxon>Hahellaceae</taxon>
        <taxon>Hahella</taxon>
    </lineage>
</organism>
<reference evidence="1 2" key="1">
    <citation type="journal article" date="2005" name="Nucleic Acids Res.">
        <title>Genomic blueprint of Hahella chejuensis, a marine microbe producing an algicidal agent.</title>
        <authorList>
            <person name="Jeong H."/>
            <person name="Yim J.H."/>
            <person name="Lee C."/>
            <person name="Choi S.-H."/>
            <person name="Park Y.K."/>
            <person name="Yoon S.H."/>
            <person name="Hur C.-G."/>
            <person name="Kang H.-Y."/>
            <person name="Kim D."/>
            <person name="Lee H.H."/>
            <person name="Park K.H."/>
            <person name="Park S.-H."/>
            <person name="Park H.-S."/>
            <person name="Lee H.K."/>
            <person name="Oh T.K."/>
            <person name="Kim J.F."/>
        </authorList>
    </citation>
    <scope>NUCLEOTIDE SEQUENCE [LARGE SCALE GENOMIC DNA]</scope>
    <source>
        <strain evidence="1 2">KCTC 2396</strain>
    </source>
</reference>
<dbReference type="eggNOG" id="COG0563">
    <property type="taxonomic scope" value="Bacteria"/>
</dbReference>
<keyword evidence="2" id="KW-1185">Reference proteome</keyword>
<dbReference type="HOGENOM" id="CLU_092618_1_1_6"/>
<dbReference type="PANTHER" id="PTHR37816:SF1">
    <property type="entry name" value="TOXIN"/>
    <property type="match status" value="1"/>
</dbReference>
<dbReference type="AlphaFoldDB" id="Q2SQZ2"/>
<dbReference type="KEGG" id="hch:HCH_00009"/>
<gene>
    <name evidence="1" type="ordered locus">HCH_00009</name>
</gene>
<dbReference type="RefSeq" id="WP_011394009.1">
    <property type="nucleotide sequence ID" value="NC_007645.1"/>
</dbReference>
<dbReference type="Proteomes" id="UP000000238">
    <property type="component" value="Chromosome"/>
</dbReference>
<sequence length="175" mass="20745">MRINVIGTSGSGKSTFSKRLSKKLDIPYIEMDALYWGPDWRNHPEEIFSARVAQALQQENWVLDGNYNSRTQLKWERAQIVVWIDYSFLRTLFQAIKRAITRIITKKELWAGTGNRESLRKLFSRDSIVLWTITTYKKNREKSLSIMRDPQYGHIRFIRIRSPKEMENCLLSWNS</sequence>
<protein>
    <recommendedName>
        <fullName evidence="3">Adenylate kinase and related kinase</fullName>
    </recommendedName>
</protein>
<dbReference type="OrthoDB" id="5296079at2"/>
<dbReference type="EMBL" id="CP000155">
    <property type="protein sequence ID" value="ABC26932.1"/>
    <property type="molecule type" value="Genomic_DNA"/>
</dbReference>
<evidence type="ECO:0000313" key="1">
    <source>
        <dbReference type="EMBL" id="ABC26932.1"/>
    </source>
</evidence>
<proteinExistence type="predicted"/>
<dbReference type="SUPFAM" id="SSF52540">
    <property type="entry name" value="P-loop containing nucleoside triphosphate hydrolases"/>
    <property type="match status" value="1"/>
</dbReference>
<name>Q2SQZ2_HAHCH</name>